<keyword evidence="2" id="KW-1185">Reference proteome</keyword>
<dbReference type="KEGG" id="vg:13826664"/>
<organism evidence="1 2">
    <name type="scientific">Streptomyces phage phiHau3</name>
    <dbReference type="NCBI Taxonomy" id="1204524"/>
    <lineage>
        <taxon>Viruses</taxon>
        <taxon>Duplodnaviria</taxon>
        <taxon>Heunggongvirae</taxon>
        <taxon>Uroviricota</taxon>
        <taxon>Caudoviricetes</taxon>
        <taxon>Arquatrovirinae</taxon>
        <taxon>Hautrevirus</taxon>
        <taxon>Hautrevirus hau3</taxon>
    </lineage>
</organism>
<sequence>MATPMNFFRGDAPYALTVAYTVPASNTAIVTNIVAANPGTTAGSVTVRLGGVPILPTVGVAAQGVLTLEINQVLAEGEEIEVQGSGSTCALHIGGVEVV</sequence>
<accession>K4I2D8</accession>
<dbReference type="Proteomes" id="UP000008042">
    <property type="component" value="Segment"/>
</dbReference>
<dbReference type="GeneID" id="13826664"/>
<proteinExistence type="predicted"/>
<reference evidence="2" key="1">
    <citation type="submission" date="2012-06" db="EMBL/GenBank/DDBJ databases">
        <authorList>
            <person name="Smith M.C.M."/>
            <person name="Hendrix R."/>
            <person name="Hatfull G.F."/>
            <person name="Buttner M.J."/>
            <person name="Bibb M.J."/>
        </authorList>
    </citation>
    <scope>NUCLEOTIDE SEQUENCE [LARGE SCALE GENOMIC DNA]</scope>
</reference>
<dbReference type="EMBL" id="JX182369">
    <property type="protein sequence ID" value="AFU62000.1"/>
    <property type="molecule type" value="Genomic_DNA"/>
</dbReference>
<evidence type="ECO:0000313" key="2">
    <source>
        <dbReference type="Proteomes" id="UP000008042"/>
    </source>
</evidence>
<dbReference type="RefSeq" id="YP_006906198.1">
    <property type="nucleotide sequence ID" value="NC_018836.1"/>
</dbReference>
<dbReference type="OrthoDB" id="19551at10239"/>
<evidence type="ECO:0000313" key="1">
    <source>
        <dbReference type="EMBL" id="AFU62000.1"/>
    </source>
</evidence>
<gene>
    <name evidence="1" type="ORF">phiHau3_23</name>
</gene>
<name>K4I2D8_9CAUD</name>
<protein>
    <submittedName>
        <fullName evidence="1">Uncharacterized protein</fullName>
    </submittedName>
</protein>